<accession>A0ACA9PBD3</accession>
<feature type="non-terminal residue" evidence="1">
    <location>
        <position position="1"/>
    </location>
</feature>
<dbReference type="Proteomes" id="UP000789366">
    <property type="component" value="Unassembled WGS sequence"/>
</dbReference>
<evidence type="ECO:0000313" key="1">
    <source>
        <dbReference type="EMBL" id="CAG8694604.1"/>
    </source>
</evidence>
<evidence type="ECO:0000313" key="2">
    <source>
        <dbReference type="Proteomes" id="UP000789366"/>
    </source>
</evidence>
<proteinExistence type="predicted"/>
<comment type="caution">
    <text evidence="1">The sequence shown here is derived from an EMBL/GenBank/DDBJ whole genome shotgun (WGS) entry which is preliminary data.</text>
</comment>
<keyword evidence="2" id="KW-1185">Reference proteome</keyword>
<gene>
    <name evidence="1" type="ORF">SPELUC_LOCUS10939</name>
</gene>
<protein>
    <submittedName>
        <fullName evidence="1">14476_t:CDS:1</fullName>
    </submittedName>
</protein>
<reference evidence="1" key="1">
    <citation type="submission" date="2021-06" db="EMBL/GenBank/DDBJ databases">
        <authorList>
            <person name="Kallberg Y."/>
            <person name="Tangrot J."/>
            <person name="Rosling A."/>
        </authorList>
    </citation>
    <scope>NUCLEOTIDE SEQUENCE</scope>
    <source>
        <strain evidence="1">28 12/20/2015</strain>
    </source>
</reference>
<feature type="non-terminal residue" evidence="1">
    <location>
        <position position="142"/>
    </location>
</feature>
<name>A0ACA9PBD3_9GLOM</name>
<dbReference type="EMBL" id="CAJVPW010021727">
    <property type="protein sequence ID" value="CAG8694604.1"/>
    <property type="molecule type" value="Genomic_DNA"/>
</dbReference>
<organism evidence="1 2">
    <name type="scientific">Cetraspora pellucida</name>
    <dbReference type="NCBI Taxonomy" id="1433469"/>
    <lineage>
        <taxon>Eukaryota</taxon>
        <taxon>Fungi</taxon>
        <taxon>Fungi incertae sedis</taxon>
        <taxon>Mucoromycota</taxon>
        <taxon>Glomeromycotina</taxon>
        <taxon>Glomeromycetes</taxon>
        <taxon>Diversisporales</taxon>
        <taxon>Gigasporaceae</taxon>
        <taxon>Cetraspora</taxon>
    </lineage>
</organism>
<sequence length="142" mass="16200">SGLVGSSTKSGLFFQDETHLVRWLETRKDIVLQTLDSIFSLPSVTSSQKTYLSDYTFSDKLNHASSSNFNYGNQQPEYELSNNNSLNHNGQQIELNSAQPDDDQRSYHRNNNYQGYSNQHTINGSLDNIDNQEFEDNLDNIN</sequence>